<protein>
    <submittedName>
        <fullName evidence="1">Uncharacterized protein</fullName>
    </submittedName>
</protein>
<dbReference type="EMBL" id="CYPU01000023">
    <property type="protein sequence ID" value="CUH47200.1"/>
    <property type="molecule type" value="Genomic_DNA"/>
</dbReference>
<name>A0A0P1ECJ3_9RHOB</name>
<dbReference type="AlphaFoldDB" id="A0A0P1ECJ3"/>
<evidence type="ECO:0000313" key="2">
    <source>
        <dbReference type="Proteomes" id="UP000050783"/>
    </source>
</evidence>
<sequence length="77" mass="8933">MLETNALPKKIVIDKTVPTLRASRLPTNAEELRLYDTNRDGEPFHERMILLNDALHGFPRLAFVYIRNTFYTMASPQ</sequence>
<gene>
    <name evidence="1" type="ORF">RUA4292_01368</name>
</gene>
<evidence type="ECO:0000313" key="1">
    <source>
        <dbReference type="EMBL" id="CUH47200.1"/>
    </source>
</evidence>
<accession>A0A0P1ECJ3</accession>
<reference evidence="1 2" key="1">
    <citation type="submission" date="2015-09" db="EMBL/GenBank/DDBJ databases">
        <authorList>
            <consortium name="Swine Surveillance"/>
        </authorList>
    </citation>
    <scope>NUCLEOTIDE SEQUENCE [LARGE SCALE GENOMIC DNA]</scope>
    <source>
        <strain evidence="1 2">CECT 4292</strain>
    </source>
</reference>
<organism evidence="1 2">
    <name type="scientific">Ruegeria atlantica</name>
    <dbReference type="NCBI Taxonomy" id="81569"/>
    <lineage>
        <taxon>Bacteria</taxon>
        <taxon>Pseudomonadati</taxon>
        <taxon>Pseudomonadota</taxon>
        <taxon>Alphaproteobacteria</taxon>
        <taxon>Rhodobacterales</taxon>
        <taxon>Roseobacteraceae</taxon>
        <taxon>Ruegeria</taxon>
    </lineage>
</organism>
<dbReference type="Proteomes" id="UP000050783">
    <property type="component" value="Unassembled WGS sequence"/>
</dbReference>
<proteinExistence type="predicted"/>